<dbReference type="EMBL" id="GL377572">
    <property type="protein sequence ID" value="EFJ32800.1"/>
    <property type="molecule type" value="Genomic_DNA"/>
</dbReference>
<organism evidence="2">
    <name type="scientific">Selaginella moellendorffii</name>
    <name type="common">Spikemoss</name>
    <dbReference type="NCBI Taxonomy" id="88036"/>
    <lineage>
        <taxon>Eukaryota</taxon>
        <taxon>Viridiplantae</taxon>
        <taxon>Streptophyta</taxon>
        <taxon>Embryophyta</taxon>
        <taxon>Tracheophyta</taxon>
        <taxon>Lycopodiopsida</taxon>
        <taxon>Selaginellales</taxon>
        <taxon>Selaginellaceae</taxon>
        <taxon>Selaginella</taxon>
    </lineage>
</organism>
<dbReference type="Gramene" id="EFJ32800">
    <property type="protein sequence ID" value="EFJ32800"/>
    <property type="gene ID" value="SELMODRAFT_407934"/>
</dbReference>
<dbReference type="Proteomes" id="UP000001514">
    <property type="component" value="Unassembled WGS sequence"/>
</dbReference>
<dbReference type="InParanoid" id="D8R585"/>
<reference evidence="1 2" key="1">
    <citation type="journal article" date="2011" name="Science">
        <title>The Selaginella genome identifies genetic changes associated with the evolution of vascular plants.</title>
        <authorList>
            <person name="Banks J.A."/>
            <person name="Nishiyama T."/>
            <person name="Hasebe M."/>
            <person name="Bowman J.L."/>
            <person name="Gribskov M."/>
            <person name="dePamphilis C."/>
            <person name="Albert V.A."/>
            <person name="Aono N."/>
            <person name="Aoyama T."/>
            <person name="Ambrose B.A."/>
            <person name="Ashton N.W."/>
            <person name="Axtell M.J."/>
            <person name="Barker E."/>
            <person name="Barker M.S."/>
            <person name="Bennetzen J.L."/>
            <person name="Bonawitz N.D."/>
            <person name="Chapple C."/>
            <person name="Cheng C."/>
            <person name="Correa L.G."/>
            <person name="Dacre M."/>
            <person name="DeBarry J."/>
            <person name="Dreyer I."/>
            <person name="Elias M."/>
            <person name="Engstrom E.M."/>
            <person name="Estelle M."/>
            <person name="Feng L."/>
            <person name="Finet C."/>
            <person name="Floyd S.K."/>
            <person name="Frommer W.B."/>
            <person name="Fujita T."/>
            <person name="Gramzow L."/>
            <person name="Gutensohn M."/>
            <person name="Harholt J."/>
            <person name="Hattori M."/>
            <person name="Heyl A."/>
            <person name="Hirai T."/>
            <person name="Hiwatashi Y."/>
            <person name="Ishikawa M."/>
            <person name="Iwata M."/>
            <person name="Karol K.G."/>
            <person name="Koehler B."/>
            <person name="Kolukisaoglu U."/>
            <person name="Kubo M."/>
            <person name="Kurata T."/>
            <person name="Lalonde S."/>
            <person name="Li K."/>
            <person name="Li Y."/>
            <person name="Litt A."/>
            <person name="Lyons E."/>
            <person name="Manning G."/>
            <person name="Maruyama T."/>
            <person name="Michael T.P."/>
            <person name="Mikami K."/>
            <person name="Miyazaki S."/>
            <person name="Morinaga S."/>
            <person name="Murata T."/>
            <person name="Mueller-Roeber B."/>
            <person name="Nelson D.R."/>
            <person name="Obara M."/>
            <person name="Oguri Y."/>
            <person name="Olmstead R.G."/>
            <person name="Onodera N."/>
            <person name="Petersen B.L."/>
            <person name="Pils B."/>
            <person name="Prigge M."/>
            <person name="Rensing S.A."/>
            <person name="Riano-Pachon D.M."/>
            <person name="Roberts A.W."/>
            <person name="Sato Y."/>
            <person name="Scheller H.V."/>
            <person name="Schulz B."/>
            <person name="Schulz C."/>
            <person name="Shakirov E.V."/>
            <person name="Shibagaki N."/>
            <person name="Shinohara N."/>
            <person name="Shippen D.E."/>
            <person name="Soerensen I."/>
            <person name="Sotooka R."/>
            <person name="Sugimoto N."/>
            <person name="Sugita M."/>
            <person name="Sumikawa N."/>
            <person name="Tanurdzic M."/>
            <person name="Theissen G."/>
            <person name="Ulvskov P."/>
            <person name="Wakazuki S."/>
            <person name="Weng J.K."/>
            <person name="Willats W.W."/>
            <person name="Wipf D."/>
            <person name="Wolf P.G."/>
            <person name="Yang L."/>
            <person name="Zimmer A.D."/>
            <person name="Zhu Q."/>
            <person name="Mitros T."/>
            <person name="Hellsten U."/>
            <person name="Loque D."/>
            <person name="Otillar R."/>
            <person name="Salamov A."/>
            <person name="Schmutz J."/>
            <person name="Shapiro H."/>
            <person name="Lindquist E."/>
            <person name="Lucas S."/>
            <person name="Rokhsar D."/>
            <person name="Grigoriev I.V."/>
        </authorList>
    </citation>
    <scope>NUCLEOTIDE SEQUENCE [LARGE SCALE GENOMIC DNA]</scope>
</reference>
<keyword evidence="2" id="KW-1185">Reference proteome</keyword>
<protein>
    <submittedName>
        <fullName evidence="1">Uncharacterized protein</fullName>
    </submittedName>
</protein>
<gene>
    <name evidence="1" type="ORF">SELMODRAFT_407934</name>
</gene>
<name>D8R585_SELML</name>
<dbReference type="AlphaFoldDB" id="D8R585"/>
<accession>D8R585</accession>
<evidence type="ECO:0000313" key="2">
    <source>
        <dbReference type="Proteomes" id="UP000001514"/>
    </source>
</evidence>
<sequence length="217" mass="24672">MKQDPPFVDGDDYRECFERAQAEQEFDRSEEGGALRLTREGAVSKTSPPEDLAALVVEGLYLGWKRLFKALGQRYGHEVEVPVTRAWKPKCRLSWLLPLEGVELKFTYSNNGHSMRISRLRPREWITIAILAEQLGAETLIEVVKYLLILSCCPILVIELARPHIRVRGAATYIDKPAYQFHSVPCYLQVLQDSDHLPTLSRALASIGDLMLCFMEP</sequence>
<dbReference type="HOGENOM" id="CLU_1274127_0_0_1"/>
<dbReference type="KEGG" id="smo:SELMODRAFT_407934"/>
<evidence type="ECO:0000313" key="1">
    <source>
        <dbReference type="EMBL" id="EFJ32800.1"/>
    </source>
</evidence>
<proteinExistence type="predicted"/>